<sequence length="604" mass="66169">MTDDDLLEAVARLPTVSQPTPSPDGDAVAFVWDDTGRNELHLAALDTGETTQLSDGELPRSTVLPLLWSEDGERVYYHRDDAGDEQFDLCAADRDGTHETVVDLDGQNRLLATDGDDLLFASTASGQLNVHRYDADAGEQRQLTDRDRPVYSATPSPSDERIAVTGVHPEDLDGHEVVLVDAEGNRERTLDLGDASSEFSAADWHPDGDRLLVGDDSTGVHRVGVYDLADDSVDWLSDGTDPEQAAAVSPDGRHALATRMRDASAVPVVYDLETGDGRELDLPDGVTWPCGMGAVADPFVDDGTVVFTHQTAAERPSAITYDLASDDATTVQPADYGDLDPDTFVDATYHTYEAPDGTEIGGLLYEPEREDGEAVPGVVQVHGGPHWQSMRRFNTTVQFLATQGYAVFRPNYRGSTGRGREFKHAVRGDWGGAEQDDIAEAGRWLADRDGVDADRIAVTGASYGGYSAYCQLVQQPDLWDAVVARVGITDLHALYEEDMPHFKTSLRQQMGDPEENRDLWRDRSPVEHVERAESPLCVVHGVNDPRCPISQARIFRDALESERGWTAGEEFEYHELGAEGHGSADQEQKVRTFELLGSFLDDRL</sequence>
<dbReference type="InterPro" id="IPR011044">
    <property type="entry name" value="Quino_amine_DH_bsu"/>
</dbReference>
<accession>A0A1I0MLM4</accession>
<dbReference type="RefSeq" id="WP_089667264.1">
    <property type="nucleotide sequence ID" value="NZ_FOJA01000001.1"/>
</dbReference>
<keyword evidence="4" id="KW-0645">Protease</keyword>
<keyword evidence="4" id="KW-0031">Aminopeptidase</keyword>
<dbReference type="Gene3D" id="2.120.10.30">
    <property type="entry name" value="TolB, C-terminal domain"/>
    <property type="match status" value="1"/>
</dbReference>
<dbReference type="GO" id="GO:0004252">
    <property type="term" value="F:serine-type endopeptidase activity"/>
    <property type="evidence" value="ECO:0007669"/>
    <property type="project" value="TreeGrafter"/>
</dbReference>
<dbReference type="GO" id="GO:0006508">
    <property type="term" value="P:proteolysis"/>
    <property type="evidence" value="ECO:0007669"/>
    <property type="project" value="InterPro"/>
</dbReference>
<dbReference type="PANTHER" id="PTHR42776:SF27">
    <property type="entry name" value="DIPEPTIDYL PEPTIDASE FAMILY MEMBER 6"/>
    <property type="match status" value="1"/>
</dbReference>
<evidence type="ECO:0000256" key="1">
    <source>
        <dbReference type="ARBA" id="ARBA00022801"/>
    </source>
</evidence>
<dbReference type="PANTHER" id="PTHR42776">
    <property type="entry name" value="SERINE PEPTIDASE S9 FAMILY MEMBER"/>
    <property type="match status" value="1"/>
</dbReference>
<keyword evidence="1" id="KW-0378">Hydrolase</keyword>
<dbReference type="InterPro" id="IPR029058">
    <property type="entry name" value="AB_hydrolase_fold"/>
</dbReference>
<protein>
    <submittedName>
        <fullName evidence="4">Dipeptidyl aminopeptidase/acylaminoacyl peptidase</fullName>
    </submittedName>
</protein>
<keyword evidence="5" id="KW-1185">Reference proteome</keyword>
<dbReference type="OrthoDB" id="25019at2157"/>
<dbReference type="Pfam" id="PF00326">
    <property type="entry name" value="Peptidase_S9"/>
    <property type="match status" value="1"/>
</dbReference>
<dbReference type="InterPro" id="IPR015943">
    <property type="entry name" value="WD40/YVTN_repeat-like_dom_sf"/>
</dbReference>
<evidence type="ECO:0000313" key="5">
    <source>
        <dbReference type="Proteomes" id="UP000198518"/>
    </source>
</evidence>
<dbReference type="Proteomes" id="UP000198518">
    <property type="component" value="Unassembled WGS sequence"/>
</dbReference>
<dbReference type="EMBL" id="FOJA01000001">
    <property type="protein sequence ID" value="SEV89237.1"/>
    <property type="molecule type" value="Genomic_DNA"/>
</dbReference>
<reference evidence="4 5" key="1">
    <citation type="submission" date="2016-10" db="EMBL/GenBank/DDBJ databases">
        <authorList>
            <person name="de Groot N.N."/>
        </authorList>
    </citation>
    <scope>NUCLEOTIDE SEQUENCE [LARGE SCALE GENOMIC DNA]</scope>
    <source>
        <strain evidence="4 5">CGMCC 1.5337</strain>
    </source>
</reference>
<evidence type="ECO:0000313" key="4">
    <source>
        <dbReference type="EMBL" id="SEV89237.1"/>
    </source>
</evidence>
<evidence type="ECO:0000256" key="2">
    <source>
        <dbReference type="SAM" id="MobiDB-lite"/>
    </source>
</evidence>
<gene>
    <name evidence="4" type="ORF">SAMN04487945_0177</name>
</gene>
<feature type="compositionally biased region" description="Basic and acidic residues" evidence="2">
    <location>
        <begin position="138"/>
        <end position="149"/>
    </location>
</feature>
<feature type="domain" description="Peptidase S9 prolyl oligopeptidase catalytic" evidence="3">
    <location>
        <begin position="392"/>
        <end position="602"/>
    </location>
</feature>
<dbReference type="SUPFAM" id="SSF53474">
    <property type="entry name" value="alpha/beta-Hydrolases"/>
    <property type="match status" value="1"/>
</dbReference>
<dbReference type="InterPro" id="IPR011042">
    <property type="entry name" value="6-blade_b-propeller_TolB-like"/>
</dbReference>
<dbReference type="SUPFAM" id="SSF50969">
    <property type="entry name" value="YVTN repeat-like/Quinoprotein amine dehydrogenase"/>
    <property type="match status" value="1"/>
</dbReference>
<dbReference type="InterPro" id="IPR001375">
    <property type="entry name" value="Peptidase_S9_cat"/>
</dbReference>
<dbReference type="Gene3D" id="2.130.10.10">
    <property type="entry name" value="YVTN repeat-like/Quinoprotein amine dehydrogenase"/>
    <property type="match status" value="1"/>
</dbReference>
<feature type="region of interest" description="Disordered" evidence="2">
    <location>
        <begin position="138"/>
        <end position="159"/>
    </location>
</feature>
<dbReference type="GO" id="GO:0004177">
    <property type="term" value="F:aminopeptidase activity"/>
    <property type="evidence" value="ECO:0007669"/>
    <property type="project" value="UniProtKB-KW"/>
</dbReference>
<evidence type="ECO:0000259" key="3">
    <source>
        <dbReference type="Pfam" id="PF00326"/>
    </source>
</evidence>
<name>A0A1I0MLM4_9EURY</name>
<dbReference type="STRING" id="355548.SAMN04487945_0177"/>
<proteinExistence type="predicted"/>
<organism evidence="4 5">
    <name type="scientific">Halobacterium jilantaiense</name>
    <dbReference type="NCBI Taxonomy" id="355548"/>
    <lineage>
        <taxon>Archaea</taxon>
        <taxon>Methanobacteriati</taxon>
        <taxon>Methanobacteriota</taxon>
        <taxon>Stenosarchaea group</taxon>
        <taxon>Halobacteria</taxon>
        <taxon>Halobacteriales</taxon>
        <taxon>Halobacteriaceae</taxon>
        <taxon>Halobacterium</taxon>
    </lineage>
</organism>
<dbReference type="AlphaFoldDB" id="A0A1I0MLM4"/>
<dbReference type="Gene3D" id="3.40.50.1820">
    <property type="entry name" value="alpha/beta hydrolase"/>
    <property type="match status" value="1"/>
</dbReference>